<dbReference type="SUPFAM" id="SSF52540">
    <property type="entry name" value="P-loop containing nucleoside triphosphate hydrolases"/>
    <property type="match status" value="1"/>
</dbReference>
<evidence type="ECO:0000256" key="8">
    <source>
        <dbReference type="ARBA" id="ARBA00022741"/>
    </source>
</evidence>
<evidence type="ECO:0000256" key="1">
    <source>
        <dbReference type="ARBA" id="ARBA00004370"/>
    </source>
</evidence>
<feature type="transmembrane region" description="Helical" evidence="16">
    <location>
        <begin position="12"/>
        <end position="30"/>
    </location>
</feature>
<comment type="function">
    <text evidence="16">Acts as a processive, ATP-dependent zinc metallopeptidase for both cytoplasmic and membrane proteins. Plays a role in the quality control of integral membrane proteins.</text>
</comment>
<evidence type="ECO:0000256" key="9">
    <source>
        <dbReference type="ARBA" id="ARBA00022801"/>
    </source>
</evidence>
<sequence>MSRNVRKINLGPLIIYLLLAILIFTSISRLNSSNTMEITYTELVNMLDKGQIISLEIADSGNVTAKAANGTLYTAYAPTLVVDEAYTRSLVKDGVRIQYIESSGSSWWMSILIYLAPIAIMIVFWLWIFRSMGNRSGGGGPGMRFTKSPAKKYDPQKDKITFKNVAGIEEAKEELQDIVSFLKDPKSFNNLGARMPKGVLLVGQPGTGKTLAARAVAGEAQVPFFYISGSDFVELFVGVGASRVRELFTQAKAESPAIIFIDEIDAVGRQRGAGLGGGHDEREQTLNSLLVEMDGFDPSAGIIVMAATNRPDILDKALLRPGRFDKKITIDVPDLKGREEILKIHFRGKKIAKDLDLEVLARSTPGFVGADLENLVNEAALLAARDNREFITMDDCQEAIERVIAGPARKSRKLSEKEKKIVTYHELGHAILGYLLPNSDPVHKITIVPRGNAALGYTLQLPLKEKYLMSEDELRDRIVTLLGGRAAEEIIFDEITSGAGNDLKQSTELAKKMIMQLGMSKKIGPISWGEEEGEVFLGRELTKMKNYSQETAKEIDSEIKSFILSSYEKAKKILTENKERLKLLAIYLYNIETLDGKEFKELMKKDIEDLKNFVLNNDDVEIKELV</sequence>
<dbReference type="InterPro" id="IPR003959">
    <property type="entry name" value="ATPase_AAA_core"/>
</dbReference>
<evidence type="ECO:0000256" key="7">
    <source>
        <dbReference type="ARBA" id="ARBA00022723"/>
    </source>
</evidence>
<dbReference type="EMBL" id="FMYV01000003">
    <property type="protein sequence ID" value="SDC33857.1"/>
    <property type="molecule type" value="Genomic_DNA"/>
</dbReference>
<dbReference type="PANTHER" id="PTHR23076:SF97">
    <property type="entry name" value="ATP-DEPENDENT ZINC METALLOPROTEASE YME1L1"/>
    <property type="match status" value="1"/>
</dbReference>
<dbReference type="EMBL" id="SRME01000001">
    <property type="protein sequence ID" value="TGG88716.1"/>
    <property type="molecule type" value="Genomic_DNA"/>
</dbReference>
<keyword evidence="13 16" id="KW-0482">Metalloprotease</keyword>
<evidence type="ECO:0000256" key="11">
    <source>
        <dbReference type="ARBA" id="ARBA00022840"/>
    </source>
</evidence>
<keyword evidence="7 16" id="KW-0479">Metal-binding</keyword>
<dbReference type="PANTHER" id="PTHR23076">
    <property type="entry name" value="METALLOPROTEASE M41 FTSH"/>
    <property type="match status" value="1"/>
</dbReference>
<feature type="binding site" evidence="16">
    <location>
        <begin position="203"/>
        <end position="210"/>
    </location>
    <ligand>
        <name>ATP</name>
        <dbReference type="ChEBI" id="CHEBI:30616"/>
    </ligand>
</feature>
<keyword evidence="5 16" id="KW-0645">Protease</keyword>
<evidence type="ECO:0000256" key="15">
    <source>
        <dbReference type="ARBA" id="ARBA00061570"/>
    </source>
</evidence>
<dbReference type="OrthoDB" id="9809379at2"/>
<keyword evidence="4" id="KW-0997">Cell inner membrane</keyword>
<dbReference type="EC" id="3.4.24.-" evidence="16"/>
<feature type="binding site" evidence="16">
    <location>
        <position position="502"/>
    </location>
    <ligand>
        <name>Zn(2+)</name>
        <dbReference type="ChEBI" id="CHEBI:29105"/>
        <note>catalytic</note>
    </ligand>
</feature>
<comment type="similarity">
    <text evidence="2 16">In the C-terminal section; belongs to the peptidase M41 family.</text>
</comment>
<reference evidence="20 22" key="2">
    <citation type="submission" date="2019-04" db="EMBL/GenBank/DDBJ databases">
        <title>Draft genome sequence data and analysis of a Fermenting Bacterium, Geotoga petraea strain HO-Geo1, isolated from heavy-oil petroleum reservoir in Russia.</title>
        <authorList>
            <person name="Grouzdev D.S."/>
            <person name="Semenova E.M."/>
            <person name="Sokolova D.S."/>
            <person name="Tourova T.P."/>
            <person name="Poltaraus A.B."/>
            <person name="Nazina T.N."/>
        </authorList>
    </citation>
    <scope>NUCLEOTIDE SEQUENCE [LARGE SCALE GENOMIC DNA]</scope>
    <source>
        <strain evidence="20 22">HO-Geo1</strain>
    </source>
</reference>
<dbReference type="SMART" id="SM00382">
    <property type="entry name" value="AAA"/>
    <property type="match status" value="1"/>
</dbReference>
<dbReference type="AlphaFoldDB" id="A0A1G6KSG4"/>
<dbReference type="InterPro" id="IPR003960">
    <property type="entry name" value="ATPase_AAA_CS"/>
</dbReference>
<feature type="active site" evidence="16">
    <location>
        <position position="426"/>
    </location>
</feature>
<comment type="cofactor">
    <cofactor evidence="16">
        <name>Zn(2+)</name>
        <dbReference type="ChEBI" id="CHEBI:29105"/>
    </cofactor>
    <text evidence="16">Binds 1 zinc ion per subunit.</text>
</comment>
<dbReference type="SUPFAM" id="SSF140990">
    <property type="entry name" value="FtsH protease domain-like"/>
    <property type="match status" value="1"/>
</dbReference>
<dbReference type="InterPro" id="IPR027417">
    <property type="entry name" value="P-loop_NTPase"/>
</dbReference>
<dbReference type="GO" id="GO:0004222">
    <property type="term" value="F:metalloendopeptidase activity"/>
    <property type="evidence" value="ECO:0007669"/>
    <property type="project" value="InterPro"/>
</dbReference>
<reference evidence="19 21" key="1">
    <citation type="submission" date="2016-10" db="EMBL/GenBank/DDBJ databases">
        <authorList>
            <person name="de Groot N.N."/>
        </authorList>
    </citation>
    <scope>NUCLEOTIDE SEQUENCE [LARGE SCALE GENOMIC DNA]</scope>
    <source>
        <strain evidence="19 21">WG14</strain>
    </source>
</reference>
<dbReference type="InterPro" id="IPR000642">
    <property type="entry name" value="Peptidase_M41"/>
</dbReference>
<dbReference type="InterPro" id="IPR005936">
    <property type="entry name" value="FtsH"/>
</dbReference>
<dbReference type="STRING" id="28234.SAMN04488588_0865"/>
<organism evidence="19 21">
    <name type="scientific">Geotoga petraea</name>
    <dbReference type="NCBI Taxonomy" id="28234"/>
    <lineage>
        <taxon>Bacteria</taxon>
        <taxon>Thermotogati</taxon>
        <taxon>Thermotogota</taxon>
        <taxon>Thermotogae</taxon>
        <taxon>Petrotogales</taxon>
        <taxon>Petrotogaceae</taxon>
        <taxon>Geotoga</taxon>
    </lineage>
</organism>
<evidence type="ECO:0000256" key="5">
    <source>
        <dbReference type="ARBA" id="ARBA00022670"/>
    </source>
</evidence>
<keyword evidence="3 16" id="KW-1003">Cell membrane</keyword>
<evidence type="ECO:0000256" key="13">
    <source>
        <dbReference type="ARBA" id="ARBA00023049"/>
    </source>
</evidence>
<dbReference type="PROSITE" id="PS00674">
    <property type="entry name" value="AAA"/>
    <property type="match status" value="1"/>
</dbReference>
<dbReference type="Gene3D" id="3.30.720.210">
    <property type="match status" value="1"/>
</dbReference>
<dbReference type="GO" id="GO:0004176">
    <property type="term" value="F:ATP-dependent peptidase activity"/>
    <property type="evidence" value="ECO:0007669"/>
    <property type="project" value="InterPro"/>
</dbReference>
<gene>
    <name evidence="16" type="primary">ftsH</name>
    <name evidence="20" type="ORF">E4650_00490</name>
    <name evidence="19" type="ORF">SAMN04488588_0865</name>
</gene>
<evidence type="ECO:0000256" key="3">
    <source>
        <dbReference type="ARBA" id="ARBA00022475"/>
    </source>
</evidence>
<dbReference type="Proteomes" id="UP000199322">
    <property type="component" value="Unassembled WGS sequence"/>
</dbReference>
<dbReference type="Gene3D" id="1.10.8.60">
    <property type="match status" value="1"/>
</dbReference>
<protein>
    <recommendedName>
        <fullName evidence="16">ATP-dependent zinc metalloprotease FtsH</fullName>
        <ecNumber evidence="16">3.4.24.-</ecNumber>
    </recommendedName>
</protein>
<feature type="binding site" evidence="16">
    <location>
        <position position="429"/>
    </location>
    <ligand>
        <name>Zn(2+)</name>
        <dbReference type="ChEBI" id="CHEBI:29105"/>
        <note>catalytic</note>
    </ligand>
</feature>
<dbReference type="NCBIfam" id="TIGR01241">
    <property type="entry name" value="FtsH_fam"/>
    <property type="match status" value="1"/>
</dbReference>
<dbReference type="GO" id="GO:0008270">
    <property type="term" value="F:zinc ion binding"/>
    <property type="evidence" value="ECO:0007669"/>
    <property type="project" value="UniProtKB-UniRule"/>
</dbReference>
<comment type="subcellular location">
    <subcellularLocation>
        <location evidence="16">Cell membrane</location>
        <topology evidence="16">Multi-pass membrane protein</topology>
        <orientation evidence="16">Cytoplasmic side</orientation>
    </subcellularLocation>
    <subcellularLocation>
        <location evidence="1">Membrane</location>
    </subcellularLocation>
</comment>
<dbReference type="InterPro" id="IPR003593">
    <property type="entry name" value="AAA+_ATPase"/>
</dbReference>
<dbReference type="FunFam" id="1.10.8.60:FF:000001">
    <property type="entry name" value="ATP-dependent zinc metalloprotease FtsH"/>
    <property type="match status" value="1"/>
</dbReference>
<keyword evidence="9 16" id="KW-0378">Hydrolase</keyword>
<evidence type="ECO:0000256" key="16">
    <source>
        <dbReference type="HAMAP-Rule" id="MF_01458"/>
    </source>
</evidence>
<keyword evidence="21" id="KW-1185">Reference proteome</keyword>
<dbReference type="Pfam" id="PF00004">
    <property type="entry name" value="AAA"/>
    <property type="match status" value="1"/>
</dbReference>
<evidence type="ECO:0000256" key="14">
    <source>
        <dbReference type="ARBA" id="ARBA00023136"/>
    </source>
</evidence>
<dbReference type="GO" id="GO:0005524">
    <property type="term" value="F:ATP binding"/>
    <property type="evidence" value="ECO:0007669"/>
    <property type="project" value="UniProtKB-UniRule"/>
</dbReference>
<evidence type="ECO:0000256" key="6">
    <source>
        <dbReference type="ARBA" id="ARBA00022692"/>
    </source>
</evidence>
<name>A0A1G6KSG4_9BACT</name>
<evidence type="ECO:0000313" key="19">
    <source>
        <dbReference type="EMBL" id="SDC33857.1"/>
    </source>
</evidence>
<dbReference type="FunFam" id="1.20.58.760:FF:000001">
    <property type="entry name" value="ATP-dependent zinc metalloprotease FtsH"/>
    <property type="match status" value="1"/>
</dbReference>
<keyword evidence="11 16" id="KW-0067">ATP-binding</keyword>
<feature type="domain" description="AAA+ ATPase" evidence="18">
    <location>
        <begin position="195"/>
        <end position="334"/>
    </location>
</feature>
<dbReference type="InterPro" id="IPR011546">
    <property type="entry name" value="Pept_M41_FtsH_extracell"/>
</dbReference>
<dbReference type="InterPro" id="IPR037219">
    <property type="entry name" value="Peptidase_M41-like"/>
</dbReference>
<keyword evidence="6 16" id="KW-0812">Transmembrane</keyword>
<dbReference type="Gene3D" id="1.20.58.760">
    <property type="entry name" value="Peptidase M41"/>
    <property type="match status" value="1"/>
</dbReference>
<dbReference type="InterPro" id="IPR041569">
    <property type="entry name" value="AAA_lid_3"/>
</dbReference>
<keyword evidence="14 16" id="KW-0472">Membrane</keyword>
<dbReference type="CDD" id="cd19501">
    <property type="entry name" value="RecA-like_FtsH"/>
    <property type="match status" value="1"/>
</dbReference>
<dbReference type="Proteomes" id="UP000297288">
    <property type="component" value="Unassembled WGS sequence"/>
</dbReference>
<feature type="binding site" evidence="16">
    <location>
        <position position="425"/>
    </location>
    <ligand>
        <name>Zn(2+)</name>
        <dbReference type="ChEBI" id="CHEBI:29105"/>
        <note>catalytic</note>
    </ligand>
</feature>
<dbReference type="GO" id="GO:0016887">
    <property type="term" value="F:ATP hydrolysis activity"/>
    <property type="evidence" value="ECO:0007669"/>
    <property type="project" value="UniProtKB-UniRule"/>
</dbReference>
<dbReference type="HAMAP" id="MF_01458">
    <property type="entry name" value="FtsH"/>
    <property type="match status" value="1"/>
</dbReference>
<evidence type="ECO:0000256" key="17">
    <source>
        <dbReference type="RuleBase" id="RU003651"/>
    </source>
</evidence>
<keyword evidence="12 16" id="KW-1133">Transmembrane helix</keyword>
<keyword evidence="10 16" id="KW-0862">Zinc</keyword>
<evidence type="ECO:0000256" key="12">
    <source>
        <dbReference type="ARBA" id="ARBA00022989"/>
    </source>
</evidence>
<dbReference type="Pfam" id="PF06480">
    <property type="entry name" value="FtsH_ext"/>
    <property type="match status" value="1"/>
</dbReference>
<dbReference type="GO" id="GO:0030163">
    <property type="term" value="P:protein catabolic process"/>
    <property type="evidence" value="ECO:0007669"/>
    <property type="project" value="UniProtKB-UniRule"/>
</dbReference>
<comment type="similarity">
    <text evidence="17">Belongs to the AAA ATPase family.</text>
</comment>
<dbReference type="Pfam" id="PF17862">
    <property type="entry name" value="AAA_lid_3"/>
    <property type="match status" value="1"/>
</dbReference>
<evidence type="ECO:0000313" key="22">
    <source>
        <dbReference type="Proteomes" id="UP000297288"/>
    </source>
</evidence>
<evidence type="ECO:0000256" key="4">
    <source>
        <dbReference type="ARBA" id="ARBA00022519"/>
    </source>
</evidence>
<evidence type="ECO:0000259" key="18">
    <source>
        <dbReference type="SMART" id="SM00382"/>
    </source>
</evidence>
<feature type="transmembrane region" description="Helical" evidence="16">
    <location>
        <begin position="107"/>
        <end position="128"/>
    </location>
</feature>
<dbReference type="RefSeq" id="WP_091403112.1">
    <property type="nucleotide sequence ID" value="NZ_FMYV01000003.1"/>
</dbReference>
<dbReference type="Gene3D" id="3.40.50.300">
    <property type="entry name" value="P-loop containing nucleotide triphosphate hydrolases"/>
    <property type="match status" value="1"/>
</dbReference>
<keyword evidence="8 16" id="KW-0547">Nucleotide-binding</keyword>
<evidence type="ECO:0000313" key="20">
    <source>
        <dbReference type="EMBL" id="TGG88716.1"/>
    </source>
</evidence>
<dbReference type="FunFam" id="3.40.50.300:FF:000001">
    <property type="entry name" value="ATP-dependent zinc metalloprotease FtsH"/>
    <property type="match status" value="1"/>
</dbReference>
<comment type="similarity">
    <text evidence="15 16">In the central section; belongs to the AAA ATPase family.</text>
</comment>
<dbReference type="Pfam" id="PF01434">
    <property type="entry name" value="Peptidase_M41"/>
    <property type="match status" value="1"/>
</dbReference>
<dbReference type="GO" id="GO:0005886">
    <property type="term" value="C:plasma membrane"/>
    <property type="evidence" value="ECO:0007669"/>
    <property type="project" value="UniProtKB-SubCell"/>
</dbReference>
<evidence type="ECO:0000256" key="10">
    <source>
        <dbReference type="ARBA" id="ARBA00022833"/>
    </source>
</evidence>
<dbReference type="GO" id="GO:0006508">
    <property type="term" value="P:proteolysis"/>
    <property type="evidence" value="ECO:0007669"/>
    <property type="project" value="UniProtKB-KW"/>
</dbReference>
<evidence type="ECO:0000313" key="21">
    <source>
        <dbReference type="Proteomes" id="UP000199322"/>
    </source>
</evidence>
<proteinExistence type="inferred from homology"/>
<comment type="subunit">
    <text evidence="16">Homohexamer.</text>
</comment>
<accession>A0A1G6KSG4</accession>
<evidence type="ECO:0000256" key="2">
    <source>
        <dbReference type="ARBA" id="ARBA00010044"/>
    </source>
</evidence>